<dbReference type="Gene3D" id="3.30.160.250">
    <property type="match status" value="1"/>
</dbReference>
<dbReference type="InterPro" id="IPR031807">
    <property type="entry name" value="HicB-like"/>
</dbReference>
<dbReference type="SUPFAM" id="SSF143100">
    <property type="entry name" value="TTHA1013/TTHA0281-like"/>
    <property type="match status" value="1"/>
</dbReference>
<dbReference type="PANTHER" id="PTHR34504">
    <property type="entry name" value="ANTITOXIN HICB"/>
    <property type="match status" value="1"/>
</dbReference>
<feature type="domain" description="HicB-like antitoxin of toxin-antitoxin system" evidence="1">
    <location>
        <begin position="21"/>
        <end position="112"/>
    </location>
</feature>
<comment type="caution">
    <text evidence="2">The sequence shown here is derived from an EMBL/GenBank/DDBJ whole genome shotgun (WGS) entry which is preliminary data.</text>
</comment>
<accession>A0A4Y7RIX5</accession>
<evidence type="ECO:0000313" key="3">
    <source>
        <dbReference type="Proteomes" id="UP000297597"/>
    </source>
</evidence>
<gene>
    <name evidence="2" type="ORF">Pmgp_03652</name>
</gene>
<dbReference type="AlphaFoldDB" id="A0A4Y7RIX5"/>
<proteinExistence type="predicted"/>
<name>A0A4Y7RIX5_9FIRM</name>
<dbReference type="SUPFAM" id="SSF47598">
    <property type="entry name" value="Ribbon-helix-helix"/>
    <property type="match status" value="1"/>
</dbReference>
<dbReference type="OrthoDB" id="5419659at2"/>
<dbReference type="RefSeq" id="WP_134215993.1">
    <property type="nucleotide sequence ID" value="NZ_QFFZ01000079.1"/>
</dbReference>
<dbReference type="Pfam" id="PF15919">
    <property type="entry name" value="HicB_lk_antitox"/>
    <property type="match status" value="1"/>
</dbReference>
<dbReference type="Gene3D" id="1.10.1220.10">
    <property type="entry name" value="Met repressor-like"/>
    <property type="match status" value="1"/>
</dbReference>
<dbReference type="EMBL" id="QFFZ01000079">
    <property type="protein sequence ID" value="TEB08756.1"/>
    <property type="molecule type" value="Genomic_DNA"/>
</dbReference>
<evidence type="ECO:0000259" key="1">
    <source>
        <dbReference type="Pfam" id="PF15919"/>
    </source>
</evidence>
<protein>
    <recommendedName>
        <fullName evidence="1">HicB-like antitoxin of toxin-antitoxin system domain-containing protein</fullName>
    </recommendedName>
</protein>
<dbReference type="GO" id="GO:0006355">
    <property type="term" value="P:regulation of DNA-templated transcription"/>
    <property type="evidence" value="ECO:0007669"/>
    <property type="project" value="InterPro"/>
</dbReference>
<dbReference type="InterPro" id="IPR051404">
    <property type="entry name" value="TA_system_antitoxin"/>
</dbReference>
<dbReference type="InterPro" id="IPR013321">
    <property type="entry name" value="Arc_rbn_hlx_hlx"/>
</dbReference>
<evidence type="ECO:0000313" key="2">
    <source>
        <dbReference type="EMBL" id="TEB08756.1"/>
    </source>
</evidence>
<dbReference type="InterPro" id="IPR035069">
    <property type="entry name" value="TTHA1013/TTHA0281-like"/>
</dbReference>
<keyword evidence="3" id="KW-1185">Reference proteome</keyword>
<reference evidence="2 3" key="1">
    <citation type="journal article" date="2018" name="Environ. Microbiol.">
        <title>Novel energy conservation strategies and behaviour of Pelotomaculum schinkii driving syntrophic propionate catabolism.</title>
        <authorList>
            <person name="Hidalgo-Ahumada C.A.P."/>
            <person name="Nobu M.K."/>
            <person name="Narihiro T."/>
            <person name="Tamaki H."/>
            <person name="Liu W.T."/>
            <person name="Kamagata Y."/>
            <person name="Stams A.J.M."/>
            <person name="Imachi H."/>
            <person name="Sousa D.Z."/>
        </authorList>
    </citation>
    <scope>NUCLEOTIDE SEQUENCE [LARGE SCALE GENOMIC DNA]</scope>
    <source>
        <strain evidence="2 3">MGP</strain>
    </source>
</reference>
<sequence length="122" mass="13768">MKDIEYYLNLPYEIKLRRLAEDEGGGWLATIPDLPGCMSDGETPEEALVNVEDAKKCWVETCLEIGHSIPEPITNEYSGQLRIRIPKSLHRSLTERAKEENISLNQLIVYKLSQGGNLKPGK</sequence>
<organism evidence="2 3">
    <name type="scientific">Pelotomaculum propionicicum</name>
    <dbReference type="NCBI Taxonomy" id="258475"/>
    <lineage>
        <taxon>Bacteria</taxon>
        <taxon>Bacillati</taxon>
        <taxon>Bacillota</taxon>
        <taxon>Clostridia</taxon>
        <taxon>Eubacteriales</taxon>
        <taxon>Desulfotomaculaceae</taxon>
        <taxon>Pelotomaculum</taxon>
    </lineage>
</organism>
<dbReference type="Proteomes" id="UP000297597">
    <property type="component" value="Unassembled WGS sequence"/>
</dbReference>
<dbReference type="InterPro" id="IPR010985">
    <property type="entry name" value="Ribbon_hlx_hlx"/>
</dbReference>
<dbReference type="PANTHER" id="PTHR34504:SF2">
    <property type="entry name" value="UPF0150 PROTEIN SSL0259"/>
    <property type="match status" value="1"/>
</dbReference>